<dbReference type="AlphaFoldDB" id="A0A117UU49"/>
<dbReference type="InterPro" id="IPR011008">
    <property type="entry name" value="Dimeric_a/b-barrel"/>
</dbReference>
<evidence type="ECO:0000259" key="1">
    <source>
        <dbReference type="Pfam" id="PF07110"/>
    </source>
</evidence>
<accession>A0A117UU49</accession>
<keyword evidence="3" id="KW-1185">Reference proteome</keyword>
<dbReference type="InterPro" id="IPR009799">
    <property type="entry name" value="EthD_dom"/>
</dbReference>
<evidence type="ECO:0000313" key="3">
    <source>
        <dbReference type="Proteomes" id="UP000058012"/>
    </source>
</evidence>
<gene>
    <name evidence="2" type="ORF">AQZ52_13870</name>
</gene>
<dbReference type="SUPFAM" id="SSF54909">
    <property type="entry name" value="Dimeric alpha+beta barrel"/>
    <property type="match status" value="1"/>
</dbReference>
<dbReference type="GO" id="GO:0016491">
    <property type="term" value="F:oxidoreductase activity"/>
    <property type="evidence" value="ECO:0007669"/>
    <property type="project" value="InterPro"/>
</dbReference>
<dbReference type="OrthoDB" id="2613214at2"/>
<dbReference type="Pfam" id="PF07110">
    <property type="entry name" value="EthD"/>
    <property type="match status" value="1"/>
</dbReference>
<dbReference type="Gene3D" id="3.30.70.100">
    <property type="match status" value="1"/>
</dbReference>
<name>A0A117UU49_9SPHN</name>
<dbReference type="RefSeq" id="WP_067911875.1">
    <property type="nucleotide sequence ID" value="NZ_KQ954245.1"/>
</dbReference>
<proteinExistence type="predicted"/>
<evidence type="ECO:0000313" key="2">
    <source>
        <dbReference type="EMBL" id="KUR70899.1"/>
    </source>
</evidence>
<dbReference type="EMBL" id="LLZS01000008">
    <property type="protein sequence ID" value="KUR70899.1"/>
    <property type="molecule type" value="Genomic_DNA"/>
</dbReference>
<comment type="caution">
    <text evidence="2">The sequence shown here is derived from an EMBL/GenBank/DDBJ whole genome shotgun (WGS) entry which is preliminary data.</text>
</comment>
<organism evidence="2 3">
    <name type="scientific">Novosphingobium fuchskuhlense</name>
    <dbReference type="NCBI Taxonomy" id="1117702"/>
    <lineage>
        <taxon>Bacteria</taxon>
        <taxon>Pseudomonadati</taxon>
        <taxon>Pseudomonadota</taxon>
        <taxon>Alphaproteobacteria</taxon>
        <taxon>Sphingomonadales</taxon>
        <taxon>Sphingomonadaceae</taxon>
        <taxon>Novosphingobium</taxon>
    </lineage>
</organism>
<reference evidence="2 3" key="1">
    <citation type="submission" date="2015-10" db="EMBL/GenBank/DDBJ databases">
        <title>Draft genome sequence of Novosphingobium fuchskuhlense DSM 25065 isolated from a surface water sample of the southwest basin of Lake Grosse Fuchskuhle.</title>
        <authorList>
            <person name="Ruckert C."/>
            <person name="Winkler A."/>
            <person name="Glaeser J."/>
            <person name="Grossart H.-P."/>
            <person name="Kalinowski J."/>
            <person name="Glaeser S."/>
        </authorList>
    </citation>
    <scope>NUCLEOTIDE SEQUENCE [LARGE SCALE GENOMIC DNA]</scope>
    <source>
        <strain evidence="2 3">FNE08-7</strain>
    </source>
</reference>
<sequence length="119" mass="13766">MTVTVLTLLKRRPGMSKADFIAYYETNHRLIGETVLGPWATRYERKHLHPLDGTDMDHDFDVVMEIEFPDEQAMAECFAAMAEPATRQLITEDEEKLFDRTLIRSFRVEPHGSPMPRKG</sequence>
<feature type="domain" description="EthD" evidence="1">
    <location>
        <begin position="12"/>
        <end position="100"/>
    </location>
</feature>
<protein>
    <recommendedName>
        <fullName evidence="1">EthD domain-containing protein</fullName>
    </recommendedName>
</protein>
<dbReference type="Proteomes" id="UP000058012">
    <property type="component" value="Unassembled WGS sequence"/>
</dbReference>